<dbReference type="Pfam" id="PF09361">
    <property type="entry name" value="Phasin_2"/>
    <property type="match status" value="1"/>
</dbReference>
<feature type="domain" description="Phasin" evidence="2">
    <location>
        <begin position="7"/>
        <end position="103"/>
    </location>
</feature>
<organism evidence="3">
    <name type="scientific">Burkholderia sp. RPE75</name>
    <dbReference type="NCBI Taxonomy" id="1317920"/>
    <lineage>
        <taxon>Bacteria</taxon>
        <taxon>Pseudomonadati</taxon>
        <taxon>Pseudomonadota</taxon>
        <taxon>Betaproteobacteria</taxon>
        <taxon>Burkholderiales</taxon>
        <taxon>Burkholderiaceae</taxon>
        <taxon>Burkholderia</taxon>
    </lineage>
</organism>
<dbReference type="AlphaFoldDB" id="A0A1S7IUM3"/>
<feature type="region of interest" description="Disordered" evidence="1">
    <location>
        <begin position="169"/>
        <end position="188"/>
    </location>
</feature>
<dbReference type="NCBIfam" id="TIGR01841">
    <property type="entry name" value="phasin"/>
    <property type="match status" value="1"/>
</dbReference>
<dbReference type="EMBL" id="LC216413">
    <property type="protein sequence ID" value="BAW99834.1"/>
    <property type="molecule type" value="Genomic_DNA"/>
</dbReference>
<evidence type="ECO:0000259" key="2">
    <source>
        <dbReference type="Pfam" id="PF09361"/>
    </source>
</evidence>
<sequence length="188" mass="20203">MFFFPQQQIASFQKASFQALMSLTNKYMDGFQKLTELNVQTIRTLVSENEGVSNPTPENASDPGAWQSKFLTQVPEKAASYRRHFFAIVSGTGEEVAREAQSQFASYGGHMNEIFKTAADSASEVQEKAAVSLETNFKQATEASVEATAGAADAVAKNTQAIVSATTDAINTGADSATKSADKANQKR</sequence>
<evidence type="ECO:0000313" key="3">
    <source>
        <dbReference type="EMBL" id="BAW99834.1"/>
    </source>
</evidence>
<protein>
    <submittedName>
        <fullName evidence="3">PHA-associated protein</fullName>
    </submittedName>
</protein>
<accession>A0A1S7IUM3</accession>
<dbReference type="InterPro" id="IPR018968">
    <property type="entry name" value="Phasin"/>
</dbReference>
<gene>
    <name evidence="3" type="primary">phaP1</name>
</gene>
<reference evidence="3" key="1">
    <citation type="journal article" date="2017" name="Appl. Environ. Microbiol.">
        <title>PhaR, a Negative Regulator of PhaP, Modulates the Colonization of a Burkholderia Gut Symbiont in the Midgut of the Host Insect, Riptortus pedestris.</title>
        <authorList>
            <person name="Jang S.H."/>
            <person name="Jang H.A."/>
            <person name="Lee J.B."/>
            <person name="Kim J.U."/>
            <person name="Lee S.A."/>
            <person name="Park K.-E."/>
            <person name="Kim B.H."/>
            <person name="Jo Y.H."/>
            <person name="Lee B.L."/>
        </authorList>
    </citation>
    <scope>NUCLEOTIDE SEQUENCE</scope>
    <source>
        <strain evidence="3">RPE75</strain>
    </source>
</reference>
<feature type="compositionally biased region" description="Polar residues" evidence="1">
    <location>
        <begin position="169"/>
        <end position="179"/>
    </location>
</feature>
<dbReference type="InterPro" id="IPR010127">
    <property type="entry name" value="Phasin_subfam-1"/>
</dbReference>
<name>A0A1S7IUM3_9BURK</name>
<proteinExistence type="predicted"/>
<evidence type="ECO:0000256" key="1">
    <source>
        <dbReference type="SAM" id="MobiDB-lite"/>
    </source>
</evidence>